<comment type="caution">
    <text evidence="2">The sequence shown here is derived from an EMBL/GenBank/DDBJ whole genome shotgun (WGS) entry which is preliminary data.</text>
</comment>
<protein>
    <submittedName>
        <fullName evidence="2">Uncharacterized protein</fullName>
    </submittedName>
</protein>
<dbReference type="EMBL" id="CAAALY010259880">
    <property type="protein sequence ID" value="VEL39038.1"/>
    <property type="molecule type" value="Genomic_DNA"/>
</dbReference>
<sequence length="198" mass="21802">MTTKGPPSLISRMNSTGLTASVVSGTRSSYNGLTTPEMDDKSFANTLQQRFKTSPTFSEGDWHEKSSAFEPASTGDTDNVFISTDDFCLRESTSGDPLQALSKSLSSVLARLPKSDLPLLSENKPTDKTARRLSGVYWQQQQPQKQLSQHKCNQFSGLKTSSTIPEAICAYSRGPRVVNSLPTSQTCKVKEYNKYFNI</sequence>
<organism evidence="2 3">
    <name type="scientific">Protopolystoma xenopodis</name>
    <dbReference type="NCBI Taxonomy" id="117903"/>
    <lineage>
        <taxon>Eukaryota</taxon>
        <taxon>Metazoa</taxon>
        <taxon>Spiralia</taxon>
        <taxon>Lophotrochozoa</taxon>
        <taxon>Platyhelminthes</taxon>
        <taxon>Monogenea</taxon>
        <taxon>Polyopisthocotylea</taxon>
        <taxon>Polystomatidea</taxon>
        <taxon>Polystomatidae</taxon>
        <taxon>Protopolystoma</taxon>
    </lineage>
</organism>
<reference evidence="2" key="1">
    <citation type="submission" date="2018-11" db="EMBL/GenBank/DDBJ databases">
        <authorList>
            <consortium name="Pathogen Informatics"/>
        </authorList>
    </citation>
    <scope>NUCLEOTIDE SEQUENCE</scope>
</reference>
<evidence type="ECO:0000313" key="3">
    <source>
        <dbReference type="Proteomes" id="UP000784294"/>
    </source>
</evidence>
<evidence type="ECO:0000313" key="2">
    <source>
        <dbReference type="EMBL" id="VEL39038.1"/>
    </source>
</evidence>
<dbReference type="AlphaFoldDB" id="A0A3S5B325"/>
<proteinExistence type="predicted"/>
<dbReference type="Proteomes" id="UP000784294">
    <property type="component" value="Unassembled WGS sequence"/>
</dbReference>
<name>A0A3S5B325_9PLAT</name>
<feature type="region of interest" description="Disordered" evidence="1">
    <location>
        <begin position="55"/>
        <end position="75"/>
    </location>
</feature>
<gene>
    <name evidence="2" type="ORF">PXEA_LOCUS32478</name>
</gene>
<accession>A0A3S5B325</accession>
<evidence type="ECO:0000256" key="1">
    <source>
        <dbReference type="SAM" id="MobiDB-lite"/>
    </source>
</evidence>
<keyword evidence="3" id="KW-1185">Reference proteome</keyword>